<accession>A0A371IR27</accession>
<keyword evidence="3" id="KW-1185">Reference proteome</keyword>
<dbReference type="Proteomes" id="UP000243494">
    <property type="component" value="Unassembled WGS sequence"/>
</dbReference>
<evidence type="ECO:0000313" key="2">
    <source>
        <dbReference type="EMBL" id="RDY22935.1"/>
    </source>
</evidence>
<evidence type="ECO:0000256" key="1">
    <source>
        <dbReference type="SAM" id="Phobius"/>
    </source>
</evidence>
<name>A0A371IR27_9FIRM</name>
<reference evidence="2 3" key="1">
    <citation type="journal article" date="2017" name="Genome Announc.">
        <title>Draft Genome Sequence of Romboutsia maritimum sp. nov. Strain CCRI-22766(T), Isolated from Coastal Estuarine Mud.</title>
        <authorList>
            <person name="Maheux A.F."/>
            <person name="Boudreau D.K."/>
            <person name="Berube E."/>
            <person name="Boissinot M."/>
            <person name="Raymond F."/>
            <person name="Brodeur S."/>
            <person name="Corbeil J."/>
            <person name="Brightwell G."/>
            <person name="Broda D."/>
            <person name="Omar R.F."/>
            <person name="Bergeron M.G."/>
        </authorList>
    </citation>
    <scope>NUCLEOTIDE SEQUENCE [LARGE SCALE GENOMIC DNA]</scope>
    <source>
        <strain evidence="2 3">CCRI-22766</strain>
    </source>
</reference>
<keyword evidence="1" id="KW-1133">Transmembrane helix</keyword>
<gene>
    <name evidence="2" type="ORF">CHF27_010990</name>
</gene>
<evidence type="ECO:0000313" key="3">
    <source>
        <dbReference type="Proteomes" id="UP000243494"/>
    </source>
</evidence>
<protein>
    <submittedName>
        <fullName evidence="2">Uncharacterized protein</fullName>
    </submittedName>
</protein>
<comment type="caution">
    <text evidence="2">The sequence shown here is derived from an EMBL/GenBank/DDBJ whole genome shotgun (WGS) entry which is preliminary data.</text>
</comment>
<proteinExistence type="predicted"/>
<feature type="transmembrane region" description="Helical" evidence="1">
    <location>
        <begin position="14"/>
        <end position="36"/>
    </location>
</feature>
<sequence>MHHQSYADEKLKSIGYPICIACPFIGIVSLIGYTATKIKLRYNKKKKKTCVTAFYNIYHLKQ</sequence>
<organism evidence="2 3">
    <name type="scientific">Romboutsia maritimum</name>
    <dbReference type="NCBI Taxonomy" id="2020948"/>
    <lineage>
        <taxon>Bacteria</taxon>
        <taxon>Bacillati</taxon>
        <taxon>Bacillota</taxon>
        <taxon>Clostridia</taxon>
        <taxon>Peptostreptococcales</taxon>
        <taxon>Peptostreptococcaceae</taxon>
        <taxon>Romboutsia</taxon>
    </lineage>
</organism>
<dbReference type="EMBL" id="NOJZ02000023">
    <property type="protein sequence ID" value="RDY22935.1"/>
    <property type="molecule type" value="Genomic_DNA"/>
</dbReference>
<keyword evidence="1" id="KW-0812">Transmembrane</keyword>
<dbReference type="AlphaFoldDB" id="A0A371IR27"/>
<keyword evidence="1" id="KW-0472">Membrane</keyword>